<feature type="transmembrane region" description="Helical" evidence="1">
    <location>
        <begin position="249"/>
        <end position="271"/>
    </location>
</feature>
<evidence type="ECO:0000313" key="2">
    <source>
        <dbReference type="EMBL" id="EJW91376.1"/>
    </source>
</evidence>
<name>J9F8Z9_9ZZZZ</name>
<feature type="transmembrane region" description="Helical" evidence="1">
    <location>
        <begin position="207"/>
        <end position="229"/>
    </location>
</feature>
<feature type="transmembrane region" description="Helical" evidence="1">
    <location>
        <begin position="170"/>
        <end position="187"/>
    </location>
</feature>
<feature type="transmembrane region" description="Helical" evidence="1">
    <location>
        <begin position="307"/>
        <end position="326"/>
    </location>
</feature>
<feature type="transmembrane region" description="Helical" evidence="1">
    <location>
        <begin position="26"/>
        <end position="46"/>
    </location>
</feature>
<evidence type="ECO:0008006" key="3">
    <source>
        <dbReference type="Google" id="ProtNLM"/>
    </source>
</evidence>
<organism evidence="2">
    <name type="scientific">gut metagenome</name>
    <dbReference type="NCBI Taxonomy" id="749906"/>
    <lineage>
        <taxon>unclassified sequences</taxon>
        <taxon>metagenomes</taxon>
        <taxon>organismal metagenomes</taxon>
    </lineage>
</organism>
<comment type="caution">
    <text evidence="2">The sequence shown here is derived from an EMBL/GenBank/DDBJ whole genome shotgun (WGS) entry which is preliminary data.</text>
</comment>
<reference evidence="2" key="1">
    <citation type="journal article" date="2012" name="PLoS ONE">
        <title>Gene sets for utilization of primary and secondary nutrition supplies in the distal gut of endangered iberian lynx.</title>
        <authorList>
            <person name="Alcaide M."/>
            <person name="Messina E."/>
            <person name="Richter M."/>
            <person name="Bargiela R."/>
            <person name="Peplies J."/>
            <person name="Huws S.A."/>
            <person name="Newbold C.J."/>
            <person name="Golyshin P.N."/>
            <person name="Simon M.A."/>
            <person name="Lopez G."/>
            <person name="Yakimov M.M."/>
            <person name="Ferrer M."/>
        </authorList>
    </citation>
    <scope>NUCLEOTIDE SEQUENCE</scope>
</reference>
<evidence type="ECO:0000256" key="1">
    <source>
        <dbReference type="SAM" id="Phobius"/>
    </source>
</evidence>
<keyword evidence="1" id="KW-1133">Transmembrane helix</keyword>
<feature type="transmembrane region" description="Helical" evidence="1">
    <location>
        <begin position="283"/>
        <end position="301"/>
    </location>
</feature>
<dbReference type="AlphaFoldDB" id="J9F8Z9"/>
<gene>
    <name evidence="2" type="ORF">EVA_20517</name>
</gene>
<protein>
    <recommendedName>
        <fullName evidence="3">Transmembrane protein</fullName>
    </recommendedName>
</protein>
<accession>J9F8Z9</accession>
<sequence length="357" mass="40562">MHLNLFRTDCRTSSLVRLPSKLLRKLLLLLCGVLLMVLPVSCYYSYPQQEDHWVVKGNGGVDSVDFYIRHHYWRNFFFEAVDSLQLMQAPAMETTFATTMPILPVPKVGRGDELGVMEVKIDATTQPATVWVKLARDQLCQGWVTEAELLEKAVPDRPVSKFIHHFSDRNLLAVLVCIVVALLSYLIRGACHKQLQIVHFNDIRSFYPTLLCLTVSLGAVLYGTMQRFAPETWVEFYFHPTLNPFDPHLPLVLSAFVASVWLIFIVGVAVLDDLLRLPDFSGSITYLMGLAGVCMMLYLFFTVSVHIYIGYPLLAAYWVFAFRRHFQKSTPHYRCGNCGAPLAHRGKCPECGAFNEF</sequence>
<keyword evidence="1" id="KW-0472">Membrane</keyword>
<proteinExistence type="predicted"/>
<dbReference type="EMBL" id="AMCI01008225">
    <property type="protein sequence ID" value="EJW91376.1"/>
    <property type="molecule type" value="Genomic_DNA"/>
</dbReference>
<keyword evidence="1" id="KW-0812">Transmembrane</keyword>